<proteinExistence type="predicted"/>
<accession>A0A392V4N7</accession>
<sequence length="44" mass="5117">MKWPLWCLKQRPHMIFGLSSKTPMPRHPAAISNNSKSVSEWLPK</sequence>
<dbReference type="Proteomes" id="UP000265520">
    <property type="component" value="Unassembled WGS sequence"/>
</dbReference>
<evidence type="ECO:0000313" key="2">
    <source>
        <dbReference type="EMBL" id="MCI82011.1"/>
    </source>
</evidence>
<evidence type="ECO:0000256" key="1">
    <source>
        <dbReference type="SAM" id="MobiDB-lite"/>
    </source>
</evidence>
<feature type="region of interest" description="Disordered" evidence="1">
    <location>
        <begin position="24"/>
        <end position="44"/>
    </location>
</feature>
<dbReference type="EMBL" id="LXQA011032779">
    <property type="protein sequence ID" value="MCI82011.1"/>
    <property type="molecule type" value="Genomic_DNA"/>
</dbReference>
<keyword evidence="3" id="KW-1185">Reference proteome</keyword>
<comment type="caution">
    <text evidence="2">The sequence shown here is derived from an EMBL/GenBank/DDBJ whole genome shotgun (WGS) entry which is preliminary data.</text>
</comment>
<evidence type="ECO:0000313" key="3">
    <source>
        <dbReference type="Proteomes" id="UP000265520"/>
    </source>
</evidence>
<protein>
    <submittedName>
        <fullName evidence="2">Uncharacterized protein</fullName>
    </submittedName>
</protein>
<organism evidence="2 3">
    <name type="scientific">Trifolium medium</name>
    <dbReference type="NCBI Taxonomy" id="97028"/>
    <lineage>
        <taxon>Eukaryota</taxon>
        <taxon>Viridiplantae</taxon>
        <taxon>Streptophyta</taxon>
        <taxon>Embryophyta</taxon>
        <taxon>Tracheophyta</taxon>
        <taxon>Spermatophyta</taxon>
        <taxon>Magnoliopsida</taxon>
        <taxon>eudicotyledons</taxon>
        <taxon>Gunneridae</taxon>
        <taxon>Pentapetalae</taxon>
        <taxon>rosids</taxon>
        <taxon>fabids</taxon>
        <taxon>Fabales</taxon>
        <taxon>Fabaceae</taxon>
        <taxon>Papilionoideae</taxon>
        <taxon>50 kb inversion clade</taxon>
        <taxon>NPAAA clade</taxon>
        <taxon>Hologalegina</taxon>
        <taxon>IRL clade</taxon>
        <taxon>Trifolieae</taxon>
        <taxon>Trifolium</taxon>
    </lineage>
</organism>
<dbReference type="AlphaFoldDB" id="A0A392V4N7"/>
<name>A0A392V4N7_9FABA</name>
<feature type="non-terminal residue" evidence="2">
    <location>
        <position position="44"/>
    </location>
</feature>
<reference evidence="2 3" key="1">
    <citation type="journal article" date="2018" name="Front. Plant Sci.">
        <title>Red Clover (Trifolium pratense) and Zigzag Clover (T. medium) - A Picture of Genomic Similarities and Differences.</title>
        <authorList>
            <person name="Dluhosova J."/>
            <person name="Istvanek J."/>
            <person name="Nedelnik J."/>
            <person name="Repkova J."/>
        </authorList>
    </citation>
    <scope>NUCLEOTIDE SEQUENCE [LARGE SCALE GENOMIC DNA]</scope>
    <source>
        <strain evidence="3">cv. 10/8</strain>
        <tissue evidence="2">Leaf</tissue>
    </source>
</reference>